<sequence>MFHAILFFSCLLAVPQVTPEGFKYNSKAILRLVQLTNRCAACSAISEVRVLISNCRRRLSIPCQVKELRCASLLIGKEPKYVGDQWERRCKLKERYRRVAHCTFTARECFVAPMEKSRRIGRHKLKHMEKFEKCLKRVKKTYCTDSPSSSTQKVPEELTIKGPKSRWTANGPKSRWTVNGHNNNRTVNERNSKWTDNGDNGYNDRWTDNEYNNRWTDNGYYNNR</sequence>
<name>A0A8X6HH37_TRICU</name>
<accession>A0A8X6HH37</accession>
<reference evidence="3" key="1">
    <citation type="submission" date="2020-07" db="EMBL/GenBank/DDBJ databases">
        <title>Multicomponent nature underlies the extraordinary mechanical properties of spider dragline silk.</title>
        <authorList>
            <person name="Kono N."/>
            <person name="Nakamura H."/>
            <person name="Mori M."/>
            <person name="Yoshida Y."/>
            <person name="Ohtoshi R."/>
            <person name="Malay A.D."/>
            <person name="Moran D.A.P."/>
            <person name="Tomita M."/>
            <person name="Numata K."/>
            <person name="Arakawa K."/>
        </authorList>
    </citation>
    <scope>NUCLEOTIDE SEQUENCE</scope>
</reference>
<keyword evidence="2" id="KW-0732">Signal</keyword>
<evidence type="ECO:0000313" key="3">
    <source>
        <dbReference type="EMBL" id="GFR02959.1"/>
    </source>
</evidence>
<feature type="signal peptide" evidence="2">
    <location>
        <begin position="1"/>
        <end position="19"/>
    </location>
</feature>
<evidence type="ECO:0000313" key="4">
    <source>
        <dbReference type="Proteomes" id="UP000887116"/>
    </source>
</evidence>
<feature type="region of interest" description="Disordered" evidence="1">
    <location>
        <begin position="163"/>
        <end position="198"/>
    </location>
</feature>
<evidence type="ECO:0000256" key="1">
    <source>
        <dbReference type="SAM" id="MobiDB-lite"/>
    </source>
</evidence>
<dbReference type="EMBL" id="BMAO01015608">
    <property type="protein sequence ID" value="GFR02959.1"/>
    <property type="molecule type" value="Genomic_DNA"/>
</dbReference>
<comment type="caution">
    <text evidence="3">The sequence shown here is derived from an EMBL/GenBank/DDBJ whole genome shotgun (WGS) entry which is preliminary data.</text>
</comment>
<feature type="compositionally biased region" description="Polar residues" evidence="1">
    <location>
        <begin position="176"/>
        <end position="186"/>
    </location>
</feature>
<dbReference type="AlphaFoldDB" id="A0A8X6HH37"/>
<feature type="chain" id="PRO_5036499298" evidence="2">
    <location>
        <begin position="20"/>
        <end position="224"/>
    </location>
</feature>
<proteinExistence type="predicted"/>
<dbReference type="Proteomes" id="UP000887116">
    <property type="component" value="Unassembled WGS sequence"/>
</dbReference>
<gene>
    <name evidence="3" type="ORF">TNCT_635731</name>
</gene>
<evidence type="ECO:0000256" key="2">
    <source>
        <dbReference type="SAM" id="SignalP"/>
    </source>
</evidence>
<protein>
    <submittedName>
        <fullName evidence="3">Uncharacterized protein</fullName>
    </submittedName>
</protein>
<organism evidence="3 4">
    <name type="scientific">Trichonephila clavata</name>
    <name type="common">Joro spider</name>
    <name type="synonym">Nephila clavata</name>
    <dbReference type="NCBI Taxonomy" id="2740835"/>
    <lineage>
        <taxon>Eukaryota</taxon>
        <taxon>Metazoa</taxon>
        <taxon>Ecdysozoa</taxon>
        <taxon>Arthropoda</taxon>
        <taxon>Chelicerata</taxon>
        <taxon>Arachnida</taxon>
        <taxon>Araneae</taxon>
        <taxon>Araneomorphae</taxon>
        <taxon>Entelegynae</taxon>
        <taxon>Araneoidea</taxon>
        <taxon>Nephilidae</taxon>
        <taxon>Trichonephila</taxon>
    </lineage>
</organism>
<keyword evidence="4" id="KW-1185">Reference proteome</keyword>
<dbReference type="OrthoDB" id="10503114at2759"/>